<dbReference type="EMBL" id="ODYU01004568">
    <property type="protein sequence ID" value="SOQ44580.1"/>
    <property type="molecule type" value="Genomic_DNA"/>
</dbReference>
<sequence length="92" mass="10535">MAVGRRNVSMMRLGRCIAFLAAAAFLLPFTILLMVADQQYNLTYSSKRVFYQEVCTILTRLNHYNTSLEATSFCMNWLTRLFKSNLLKNSAA</sequence>
<dbReference type="AlphaFoldDB" id="A0A2H1VUS5"/>
<evidence type="ECO:0000313" key="1">
    <source>
        <dbReference type="EMBL" id="SOQ44580.1"/>
    </source>
</evidence>
<gene>
    <name evidence="1" type="ORF">SFRICE_018130</name>
</gene>
<reference evidence="1" key="1">
    <citation type="submission" date="2016-07" db="EMBL/GenBank/DDBJ databases">
        <authorList>
            <person name="Bretaudeau A."/>
        </authorList>
    </citation>
    <scope>NUCLEOTIDE SEQUENCE</scope>
    <source>
        <strain evidence="1">Rice</strain>
        <tissue evidence="1">Whole body</tissue>
    </source>
</reference>
<accession>A0A2H1VUS5</accession>
<protein>
    <submittedName>
        <fullName evidence="1">SFRICE_018130</fullName>
    </submittedName>
</protein>
<name>A0A2H1VUS5_SPOFR</name>
<organism evidence="1">
    <name type="scientific">Spodoptera frugiperda</name>
    <name type="common">Fall armyworm</name>
    <dbReference type="NCBI Taxonomy" id="7108"/>
    <lineage>
        <taxon>Eukaryota</taxon>
        <taxon>Metazoa</taxon>
        <taxon>Ecdysozoa</taxon>
        <taxon>Arthropoda</taxon>
        <taxon>Hexapoda</taxon>
        <taxon>Insecta</taxon>
        <taxon>Pterygota</taxon>
        <taxon>Neoptera</taxon>
        <taxon>Endopterygota</taxon>
        <taxon>Lepidoptera</taxon>
        <taxon>Glossata</taxon>
        <taxon>Ditrysia</taxon>
        <taxon>Noctuoidea</taxon>
        <taxon>Noctuidae</taxon>
        <taxon>Amphipyrinae</taxon>
        <taxon>Spodoptera</taxon>
    </lineage>
</organism>
<proteinExistence type="predicted"/>